<dbReference type="NCBIfam" id="TIGR00706">
    <property type="entry name" value="SppA_dom"/>
    <property type="match status" value="1"/>
</dbReference>
<keyword evidence="2 5" id="KW-0645">Protease</keyword>
<gene>
    <name evidence="5" type="ORF">HHE01_04380</name>
</gene>
<organism evidence="5 6">
    <name type="scientific">Helicobacter heilmannii</name>
    <dbReference type="NCBI Taxonomy" id="35817"/>
    <lineage>
        <taxon>Bacteria</taxon>
        <taxon>Pseudomonadati</taxon>
        <taxon>Campylobacterota</taxon>
        <taxon>Epsilonproteobacteria</taxon>
        <taxon>Campylobacterales</taxon>
        <taxon>Helicobacteraceae</taxon>
        <taxon>Helicobacter</taxon>
    </lineage>
</organism>
<dbReference type="GO" id="GO:0008236">
    <property type="term" value="F:serine-type peptidase activity"/>
    <property type="evidence" value="ECO:0007669"/>
    <property type="project" value="UniProtKB-KW"/>
</dbReference>
<dbReference type="InterPro" id="IPR047272">
    <property type="entry name" value="S49_SppA_C"/>
</dbReference>
<dbReference type="EMBL" id="CDMK01000002">
    <property type="protein sequence ID" value="CRI34637.1"/>
    <property type="molecule type" value="Genomic_DNA"/>
</dbReference>
<proteinExistence type="inferred from homology"/>
<dbReference type="PANTHER" id="PTHR42987">
    <property type="entry name" value="PEPTIDASE S49"/>
    <property type="match status" value="1"/>
</dbReference>
<dbReference type="Gene3D" id="3.90.226.10">
    <property type="entry name" value="2-enoyl-CoA Hydratase, Chain A, domain 1"/>
    <property type="match status" value="1"/>
</dbReference>
<evidence type="ECO:0000256" key="1">
    <source>
        <dbReference type="ARBA" id="ARBA00008683"/>
    </source>
</evidence>
<sequence>MEFVMLAKLVKLITTPLDFITRYFKALVLILIVLFVFMSKESTHTPQPNLAKIYLYGPIFESETLRAQIKQVLANPSIKGVLLLIDSPGGSISASVELNDMIAELRQKLPVVAYVQGVMASGSYYAGMVANAIYANRGALVGSIGVIFSSVNIQALMDKLGIKAQGLAKGAYKEVGTFTRAWTDKEKQYLQHLLDQEYQMFVGDVAKARKLDPKHAPDFAEGKIFNAKEALDLHLIDHIGTYNQAIKALQAMAHVKDPLWLQKDRLDRLLDKLLQSTTQIVGRYLGVGLH</sequence>
<dbReference type="InterPro" id="IPR029045">
    <property type="entry name" value="ClpP/crotonase-like_dom_sf"/>
</dbReference>
<dbReference type="Proteomes" id="UP000046090">
    <property type="component" value="Unassembled WGS sequence"/>
</dbReference>
<accession>A0A0K2Y911</accession>
<evidence type="ECO:0000313" key="6">
    <source>
        <dbReference type="Proteomes" id="UP000046090"/>
    </source>
</evidence>
<protein>
    <submittedName>
        <fullName evidence="5">Protease IV (PspA)</fullName>
    </submittedName>
</protein>
<dbReference type="AlphaFoldDB" id="A0A0K2Y911"/>
<keyword evidence="4" id="KW-0720">Serine protease</keyword>
<dbReference type="InterPro" id="IPR002142">
    <property type="entry name" value="Peptidase_S49"/>
</dbReference>
<keyword evidence="3" id="KW-0378">Hydrolase</keyword>
<keyword evidence="6" id="KW-1185">Reference proteome</keyword>
<dbReference type="PANTHER" id="PTHR42987:SF7">
    <property type="entry name" value="SIGNAL PEPTIDE PEPTIDASE SPPA-RELATED"/>
    <property type="match status" value="1"/>
</dbReference>
<dbReference type="CDD" id="cd07023">
    <property type="entry name" value="S49_Sppa_N_C"/>
    <property type="match status" value="1"/>
</dbReference>
<evidence type="ECO:0000256" key="3">
    <source>
        <dbReference type="ARBA" id="ARBA00022801"/>
    </source>
</evidence>
<dbReference type="Pfam" id="PF01343">
    <property type="entry name" value="Peptidase_S49"/>
    <property type="match status" value="1"/>
</dbReference>
<dbReference type="GO" id="GO:0006508">
    <property type="term" value="P:proteolysis"/>
    <property type="evidence" value="ECO:0007669"/>
    <property type="project" value="UniProtKB-KW"/>
</dbReference>
<dbReference type="InterPro" id="IPR004635">
    <property type="entry name" value="Pept_S49_SppA"/>
</dbReference>
<reference evidence="6" key="1">
    <citation type="submission" date="2014-12" db="EMBL/GenBank/DDBJ databases">
        <authorList>
            <person name="Smet A."/>
        </authorList>
    </citation>
    <scope>NUCLEOTIDE SEQUENCE [LARGE SCALE GENOMIC DNA]</scope>
</reference>
<evidence type="ECO:0000256" key="2">
    <source>
        <dbReference type="ARBA" id="ARBA00022670"/>
    </source>
</evidence>
<evidence type="ECO:0000313" key="5">
    <source>
        <dbReference type="EMBL" id="CRI34637.1"/>
    </source>
</evidence>
<evidence type="ECO:0000256" key="4">
    <source>
        <dbReference type="ARBA" id="ARBA00022825"/>
    </source>
</evidence>
<comment type="similarity">
    <text evidence="1">Belongs to the peptidase S49 family.</text>
</comment>
<dbReference type="SUPFAM" id="SSF52096">
    <property type="entry name" value="ClpP/crotonase"/>
    <property type="match status" value="1"/>
</dbReference>
<name>A0A0K2Y911_HELHE</name>